<protein>
    <submittedName>
        <fullName evidence="1">Uncharacterized protein</fullName>
    </submittedName>
</protein>
<name>A0A4Z1D1P2_9ACTN</name>
<dbReference type="Proteomes" id="UP000298159">
    <property type="component" value="Unassembled WGS sequence"/>
</dbReference>
<dbReference type="EMBL" id="SRRT01000005">
    <property type="protein sequence ID" value="TGN75447.1"/>
    <property type="molecule type" value="Genomic_DNA"/>
</dbReference>
<sequence length="76" mass="7955">MNPTATRPLPTTHALTSAQYSGQDCTWCGAPLWRGGAPAGRARGQIGAHVVAVPVFQCQPGTGCESIAHRAMETNH</sequence>
<evidence type="ECO:0000313" key="2">
    <source>
        <dbReference type="Proteomes" id="UP000298159"/>
    </source>
</evidence>
<accession>A0A4Z1D1P2</accession>
<evidence type="ECO:0000313" key="1">
    <source>
        <dbReference type="EMBL" id="TGN75447.1"/>
    </source>
</evidence>
<proteinExistence type="predicted"/>
<gene>
    <name evidence="1" type="ORF">E5083_17275</name>
</gene>
<reference evidence="1 2" key="1">
    <citation type="submission" date="2019-04" db="EMBL/GenBank/DDBJ databases">
        <title>Streptomyces sp. nov. Bv016 isolated from bark of Buahinia variegata.</title>
        <authorList>
            <person name="Kanchanasin P."/>
            <person name="Tanasupawat S."/>
            <person name="Yuki M."/>
            <person name="Kudo T."/>
        </authorList>
    </citation>
    <scope>NUCLEOTIDE SEQUENCE [LARGE SCALE GENOMIC DNA]</scope>
    <source>
        <strain evidence="1 2">Bv016</strain>
    </source>
</reference>
<dbReference type="AlphaFoldDB" id="A0A4Z1D1P2"/>
<comment type="caution">
    <text evidence="1">The sequence shown here is derived from an EMBL/GenBank/DDBJ whole genome shotgun (WGS) entry which is preliminary data.</text>
</comment>
<dbReference type="GeneID" id="95449354"/>
<dbReference type="RefSeq" id="WP_135786603.1">
    <property type="nucleotide sequence ID" value="NZ_SRRT01000005.1"/>
</dbReference>
<organism evidence="1 2">
    <name type="scientific">Streptomyces bauhiniae</name>
    <dbReference type="NCBI Taxonomy" id="2340725"/>
    <lineage>
        <taxon>Bacteria</taxon>
        <taxon>Bacillati</taxon>
        <taxon>Actinomycetota</taxon>
        <taxon>Actinomycetes</taxon>
        <taxon>Kitasatosporales</taxon>
        <taxon>Streptomycetaceae</taxon>
        <taxon>Streptomyces</taxon>
    </lineage>
</organism>
<keyword evidence="2" id="KW-1185">Reference proteome</keyword>